<evidence type="ECO:0000256" key="11">
    <source>
        <dbReference type="ARBA" id="ARBA00038963"/>
    </source>
</evidence>
<evidence type="ECO:0000259" key="13">
    <source>
        <dbReference type="SMART" id="SM00829"/>
    </source>
</evidence>
<keyword evidence="3" id="KW-0444">Lipid biosynthesis</keyword>
<name>A0A8H6F478_CANAX</name>
<evidence type="ECO:0000256" key="5">
    <source>
        <dbReference type="ARBA" id="ARBA00022857"/>
    </source>
</evidence>
<feature type="domain" description="Enoyl reductase (ER)" evidence="13">
    <location>
        <begin position="19"/>
        <end position="356"/>
    </location>
</feature>
<dbReference type="PANTHER" id="PTHR43981:SF2">
    <property type="entry name" value="ENOYL-[ACYL-CARRIER-PROTEIN] REDUCTASE, MITOCHONDRIAL"/>
    <property type="match status" value="1"/>
</dbReference>
<dbReference type="CDD" id="cd08290">
    <property type="entry name" value="ETR"/>
    <property type="match status" value="1"/>
</dbReference>
<dbReference type="SMR" id="A0A8H6F478"/>
<keyword evidence="9" id="KW-0496">Mitochondrion</keyword>
<dbReference type="InterPro" id="IPR013154">
    <property type="entry name" value="ADH-like_N"/>
</dbReference>
<dbReference type="PANTHER" id="PTHR43981">
    <property type="entry name" value="ENOYL-[ACYL-CARRIER-PROTEIN] REDUCTASE, MITOCHONDRIAL"/>
    <property type="match status" value="1"/>
</dbReference>
<dbReference type="Gene3D" id="3.90.180.10">
    <property type="entry name" value="Medium-chain alcohol dehydrogenases, catalytic domain"/>
    <property type="match status" value="1"/>
</dbReference>
<comment type="caution">
    <text evidence="14">The sequence shown here is derived from an EMBL/GenBank/DDBJ whole genome shotgun (WGS) entry which is preliminary data.</text>
</comment>
<evidence type="ECO:0000256" key="7">
    <source>
        <dbReference type="ARBA" id="ARBA00023002"/>
    </source>
</evidence>
<dbReference type="EC" id="1.3.1.104" evidence="11"/>
<dbReference type="InterPro" id="IPR051034">
    <property type="entry name" value="Mito_Enoyl-ACP_Reductase"/>
</dbReference>
<comment type="similarity">
    <text evidence="2">Belongs to the zinc-containing alcohol dehydrogenase family. Quinone oxidoreductase subfamily.</text>
</comment>
<dbReference type="EMBL" id="JABWAD010000037">
    <property type="protein sequence ID" value="KAF6069341.1"/>
    <property type="molecule type" value="Genomic_DNA"/>
</dbReference>
<accession>A0A8H6F478</accession>
<evidence type="ECO:0000256" key="10">
    <source>
        <dbReference type="ARBA" id="ARBA00023160"/>
    </source>
</evidence>
<dbReference type="InterPro" id="IPR036291">
    <property type="entry name" value="NAD(P)-bd_dom_sf"/>
</dbReference>
<evidence type="ECO:0000256" key="8">
    <source>
        <dbReference type="ARBA" id="ARBA00023098"/>
    </source>
</evidence>
<keyword evidence="7" id="KW-0560">Oxidoreductase</keyword>
<evidence type="ECO:0000256" key="2">
    <source>
        <dbReference type="ARBA" id="ARBA00010371"/>
    </source>
</evidence>
<keyword evidence="5" id="KW-0521">NADP</keyword>
<keyword evidence="10" id="KW-0275">Fatty acid biosynthesis</keyword>
<dbReference type="InterPro" id="IPR020843">
    <property type="entry name" value="ER"/>
</dbReference>
<evidence type="ECO:0000256" key="1">
    <source>
        <dbReference type="ARBA" id="ARBA00004173"/>
    </source>
</evidence>
<proteinExistence type="inferred from homology"/>
<dbReference type="GO" id="GO:0005739">
    <property type="term" value="C:mitochondrion"/>
    <property type="evidence" value="ECO:0007669"/>
    <property type="project" value="UniProtKB-SubCell"/>
</dbReference>
<dbReference type="SUPFAM" id="SSF51735">
    <property type="entry name" value="NAD(P)-binding Rossmann-fold domains"/>
    <property type="match status" value="1"/>
</dbReference>
<evidence type="ECO:0000256" key="4">
    <source>
        <dbReference type="ARBA" id="ARBA00022832"/>
    </source>
</evidence>
<organism evidence="14 15">
    <name type="scientific">Candida albicans</name>
    <name type="common">Yeast</name>
    <dbReference type="NCBI Taxonomy" id="5476"/>
    <lineage>
        <taxon>Eukaryota</taxon>
        <taxon>Fungi</taxon>
        <taxon>Dikarya</taxon>
        <taxon>Ascomycota</taxon>
        <taxon>Saccharomycotina</taxon>
        <taxon>Pichiomycetes</taxon>
        <taxon>Debaryomycetaceae</taxon>
        <taxon>Candida/Lodderomyces clade</taxon>
        <taxon>Candida</taxon>
    </lineage>
</organism>
<keyword evidence="8" id="KW-0443">Lipid metabolism</keyword>
<dbReference type="InterPro" id="IPR011032">
    <property type="entry name" value="GroES-like_sf"/>
</dbReference>
<dbReference type="AlphaFoldDB" id="A0A8H6F478"/>
<gene>
    <name evidence="14" type="ORF">FOB64_002997</name>
</gene>
<dbReference type="Proteomes" id="UP000536275">
    <property type="component" value="Unassembled WGS sequence"/>
</dbReference>
<dbReference type="GO" id="GO:0141148">
    <property type="term" value="F:enoyl-[acyl-carrier-protein] reductase (NADPH) activity"/>
    <property type="evidence" value="ECO:0007669"/>
    <property type="project" value="UniProtKB-EC"/>
</dbReference>
<comment type="subcellular location">
    <subcellularLocation>
        <location evidence="1">Mitochondrion</location>
    </subcellularLocation>
</comment>
<keyword evidence="6" id="KW-0809">Transit peptide</keyword>
<dbReference type="OMA" id="WLMTWIR"/>
<evidence type="ECO:0000313" key="14">
    <source>
        <dbReference type="EMBL" id="KAF6069341.1"/>
    </source>
</evidence>
<evidence type="ECO:0000313" key="15">
    <source>
        <dbReference type="Proteomes" id="UP000536275"/>
    </source>
</evidence>
<evidence type="ECO:0000256" key="9">
    <source>
        <dbReference type="ARBA" id="ARBA00023128"/>
    </source>
</evidence>
<dbReference type="Pfam" id="PF08240">
    <property type="entry name" value="ADH_N"/>
    <property type="match status" value="1"/>
</dbReference>
<comment type="catalytic activity">
    <reaction evidence="12">
        <text>a 2,3-saturated acyl-[ACP] + NADP(+) = a (2E)-enoyl-[ACP] + NADPH + H(+)</text>
        <dbReference type="Rhea" id="RHEA:22564"/>
        <dbReference type="Rhea" id="RHEA-COMP:9925"/>
        <dbReference type="Rhea" id="RHEA-COMP:9926"/>
        <dbReference type="ChEBI" id="CHEBI:15378"/>
        <dbReference type="ChEBI" id="CHEBI:57783"/>
        <dbReference type="ChEBI" id="CHEBI:58349"/>
        <dbReference type="ChEBI" id="CHEBI:78784"/>
        <dbReference type="ChEBI" id="CHEBI:78785"/>
        <dbReference type="EC" id="1.3.1.104"/>
    </reaction>
</comment>
<dbReference type="Gene3D" id="3.40.50.720">
    <property type="entry name" value="NAD(P)-binding Rossmann-like Domain"/>
    <property type="match status" value="1"/>
</dbReference>
<dbReference type="SMART" id="SM00829">
    <property type="entry name" value="PKS_ER"/>
    <property type="match status" value="1"/>
</dbReference>
<reference evidence="14 15" key="1">
    <citation type="submission" date="2020-03" db="EMBL/GenBank/DDBJ databases">
        <title>FDA dAtabase for Regulatory Grade micrObial Sequences (FDA-ARGOS): Supporting development and validation of Infectious Disease Dx tests.</title>
        <authorList>
            <person name="Campos J."/>
            <person name="Goldberg B."/>
            <person name="Tallon L."/>
            <person name="Sadzewicz L."/>
            <person name="Vavikolanu K."/>
            <person name="Mehta A."/>
            <person name="Aluvathingal J."/>
            <person name="Nadendla S."/>
            <person name="Nandy P."/>
            <person name="Geyer C."/>
            <person name="Yan Y."/>
            <person name="Sichtig H."/>
        </authorList>
    </citation>
    <scope>NUCLEOTIDE SEQUENCE [LARGE SCALE GENOMIC DNA]</scope>
    <source>
        <strain evidence="14 15">FDAARGOS_656</strain>
    </source>
</reference>
<sequence>MTITGKATTYSAPGSDLPNVLQQTTFVIDEAAIQPNDVVVKTLATPINPSDVAQIFGGYNDAVPSTRLGSDTTPQPLSVGGNEGVFKVIQIGSNVKNYEVGDVVIPKLPGFGTWRTHAVVDITQDSDLTPFIKVNDLTIDQAATISINPSTAYQLLHQFVKDWKSGDWIIQNAGNSQASKYLTQLAKLINVNVLSIVRDGKPQELYDELYELGATKVLSESEFLHPEFNIEDVTKGEGNVRLALNSIGGETVGGLVKGLSRNGVLATYGVLGGGKISYDGRIQLFKNISTRAYWLTANTKANPQSKVDTVEAVSKLFKEGKLKVAAYNKVKFDSTGDLKATILNTIGKSKSGKQVVIYE</sequence>
<evidence type="ECO:0000256" key="12">
    <source>
        <dbReference type="ARBA" id="ARBA00048843"/>
    </source>
</evidence>
<protein>
    <recommendedName>
        <fullName evidence="11">enoyl-[acyl-carrier-protein] reductase</fullName>
        <ecNumber evidence="11">1.3.1.104</ecNumber>
    </recommendedName>
</protein>
<keyword evidence="4" id="KW-0276">Fatty acid metabolism</keyword>
<dbReference type="SUPFAM" id="SSF50129">
    <property type="entry name" value="GroES-like"/>
    <property type="match status" value="1"/>
</dbReference>
<evidence type="ECO:0000256" key="6">
    <source>
        <dbReference type="ARBA" id="ARBA00022946"/>
    </source>
</evidence>
<dbReference type="GO" id="GO:0006633">
    <property type="term" value="P:fatty acid biosynthetic process"/>
    <property type="evidence" value="ECO:0007669"/>
    <property type="project" value="UniProtKB-KW"/>
</dbReference>
<evidence type="ECO:0000256" key="3">
    <source>
        <dbReference type="ARBA" id="ARBA00022516"/>
    </source>
</evidence>